<dbReference type="EMBL" id="QKKF02027131">
    <property type="protein sequence ID" value="RZF36092.1"/>
    <property type="molecule type" value="Genomic_DNA"/>
</dbReference>
<accession>A0A482WS66</accession>
<organism evidence="2 3">
    <name type="scientific">Laodelphax striatellus</name>
    <name type="common">Small brown planthopper</name>
    <name type="synonym">Delphax striatella</name>
    <dbReference type="NCBI Taxonomy" id="195883"/>
    <lineage>
        <taxon>Eukaryota</taxon>
        <taxon>Metazoa</taxon>
        <taxon>Ecdysozoa</taxon>
        <taxon>Arthropoda</taxon>
        <taxon>Hexapoda</taxon>
        <taxon>Insecta</taxon>
        <taxon>Pterygota</taxon>
        <taxon>Neoptera</taxon>
        <taxon>Paraneoptera</taxon>
        <taxon>Hemiptera</taxon>
        <taxon>Auchenorrhyncha</taxon>
        <taxon>Fulgoroidea</taxon>
        <taxon>Delphacidae</taxon>
        <taxon>Criomorphinae</taxon>
        <taxon>Laodelphax</taxon>
    </lineage>
</organism>
<dbReference type="STRING" id="195883.A0A482WS66"/>
<feature type="compositionally biased region" description="Polar residues" evidence="1">
    <location>
        <begin position="146"/>
        <end position="165"/>
    </location>
</feature>
<dbReference type="InParanoid" id="A0A482WS66"/>
<protein>
    <recommendedName>
        <fullName evidence="4">Follicle cell protein 3C-1</fullName>
    </recommendedName>
</protein>
<sequence length="299" mass="32512">MESPETYIGLLGLMERGAIVGWGSQHLPLPITPQEDQPSSPKKPEGGSGKWCSNGVQRRYFLVRWSCGSCSWLGVSAIAPFQLPEPQLRLKQLIEEAGAQSANWQEGEEEAARLAPRGNKGWLQHLAVLAAPQPSLSEETKKPSELSASENHVSQPKSTAGSTLKTPDPAASNPKPTNDIQKTSTPVPCTCGVFLSGQFTRGSHSQPKGNPVLMHEYEDVFPCSAVGNKQCINKCLDVLAKHLHNSPAIICGAIDRDCYKERAYLWIQNCNKSWINSNLSAGREYCCKNGSPYKCPIGA</sequence>
<comment type="caution">
    <text evidence="2">The sequence shown here is derived from an EMBL/GenBank/DDBJ whole genome shotgun (WGS) entry which is preliminary data.</text>
</comment>
<evidence type="ECO:0000313" key="2">
    <source>
        <dbReference type="EMBL" id="RZF36092.1"/>
    </source>
</evidence>
<name>A0A482WS66_LAOST</name>
<proteinExistence type="predicted"/>
<evidence type="ECO:0000313" key="3">
    <source>
        <dbReference type="Proteomes" id="UP000291343"/>
    </source>
</evidence>
<reference evidence="2 3" key="1">
    <citation type="journal article" date="2017" name="Gigascience">
        <title>Genome sequence of the small brown planthopper, Laodelphax striatellus.</title>
        <authorList>
            <person name="Zhu J."/>
            <person name="Jiang F."/>
            <person name="Wang X."/>
            <person name="Yang P."/>
            <person name="Bao Y."/>
            <person name="Zhao W."/>
            <person name="Wang W."/>
            <person name="Lu H."/>
            <person name="Wang Q."/>
            <person name="Cui N."/>
            <person name="Li J."/>
            <person name="Chen X."/>
            <person name="Luo L."/>
            <person name="Yu J."/>
            <person name="Kang L."/>
            <person name="Cui F."/>
        </authorList>
    </citation>
    <scope>NUCLEOTIDE SEQUENCE [LARGE SCALE GENOMIC DNA]</scope>
    <source>
        <strain evidence="2">Lst14</strain>
    </source>
</reference>
<evidence type="ECO:0008006" key="4">
    <source>
        <dbReference type="Google" id="ProtNLM"/>
    </source>
</evidence>
<gene>
    <name evidence="2" type="ORF">LSTR_LSTR010503</name>
</gene>
<feature type="region of interest" description="Disordered" evidence="1">
    <location>
        <begin position="133"/>
        <end position="184"/>
    </location>
</feature>
<feature type="compositionally biased region" description="Polar residues" evidence="1">
    <location>
        <begin position="174"/>
        <end position="184"/>
    </location>
</feature>
<keyword evidence="3" id="KW-1185">Reference proteome</keyword>
<dbReference type="OrthoDB" id="7412264at2759"/>
<feature type="region of interest" description="Disordered" evidence="1">
    <location>
        <begin position="29"/>
        <end position="50"/>
    </location>
</feature>
<dbReference type="AlphaFoldDB" id="A0A482WS66"/>
<dbReference type="Proteomes" id="UP000291343">
    <property type="component" value="Unassembled WGS sequence"/>
</dbReference>
<evidence type="ECO:0000256" key="1">
    <source>
        <dbReference type="SAM" id="MobiDB-lite"/>
    </source>
</evidence>